<dbReference type="CDD" id="cd12148">
    <property type="entry name" value="fungal_TF_MHR"/>
    <property type="match status" value="1"/>
</dbReference>
<organism evidence="5 6">
    <name type="scientific">Neolecta irregularis (strain DAH-3)</name>
    <dbReference type="NCBI Taxonomy" id="1198029"/>
    <lineage>
        <taxon>Eukaryota</taxon>
        <taxon>Fungi</taxon>
        <taxon>Dikarya</taxon>
        <taxon>Ascomycota</taxon>
        <taxon>Taphrinomycotina</taxon>
        <taxon>Neolectales</taxon>
        <taxon>Neolectaceae</taxon>
        <taxon>Neolecta</taxon>
    </lineage>
</organism>
<dbReference type="InterPro" id="IPR007219">
    <property type="entry name" value="XnlR_reg_dom"/>
</dbReference>
<gene>
    <name evidence="5" type="ORF">NEOLI_003107</name>
</gene>
<name>A0A1U7LR99_NEOID</name>
<dbReference type="Pfam" id="PF04082">
    <property type="entry name" value="Fungal_trans"/>
    <property type="match status" value="1"/>
</dbReference>
<dbReference type="OrthoDB" id="4236860at2759"/>
<dbReference type="GO" id="GO:0005634">
    <property type="term" value="C:nucleus"/>
    <property type="evidence" value="ECO:0007669"/>
    <property type="project" value="UniProtKB-SubCell"/>
</dbReference>
<evidence type="ECO:0000313" key="6">
    <source>
        <dbReference type="Proteomes" id="UP000186594"/>
    </source>
</evidence>
<keyword evidence="6" id="KW-1185">Reference proteome</keyword>
<evidence type="ECO:0000259" key="4">
    <source>
        <dbReference type="Pfam" id="PF04082"/>
    </source>
</evidence>
<dbReference type="GO" id="GO:0003677">
    <property type="term" value="F:DNA binding"/>
    <property type="evidence" value="ECO:0007669"/>
    <property type="project" value="InterPro"/>
</dbReference>
<reference evidence="5 6" key="1">
    <citation type="submission" date="2016-04" db="EMBL/GenBank/DDBJ databases">
        <title>Evolutionary innovation and constraint leading to complex multicellularity in the Ascomycota.</title>
        <authorList>
            <person name="Cisse O."/>
            <person name="Nguyen A."/>
            <person name="Hewitt D.A."/>
            <person name="Jedd G."/>
            <person name="Stajich J.E."/>
        </authorList>
    </citation>
    <scope>NUCLEOTIDE SEQUENCE [LARGE SCALE GENOMIC DNA]</scope>
    <source>
        <strain evidence="5 6">DAH-3</strain>
    </source>
</reference>
<evidence type="ECO:0000256" key="3">
    <source>
        <dbReference type="SAM" id="MobiDB-lite"/>
    </source>
</evidence>
<dbReference type="GO" id="GO:0008270">
    <property type="term" value="F:zinc ion binding"/>
    <property type="evidence" value="ECO:0007669"/>
    <property type="project" value="InterPro"/>
</dbReference>
<dbReference type="InterPro" id="IPR050613">
    <property type="entry name" value="Sec_Metabolite_Reg"/>
</dbReference>
<evidence type="ECO:0000313" key="5">
    <source>
        <dbReference type="EMBL" id="OLL25196.1"/>
    </source>
</evidence>
<dbReference type="AlphaFoldDB" id="A0A1U7LR99"/>
<dbReference type="GO" id="GO:0006351">
    <property type="term" value="P:DNA-templated transcription"/>
    <property type="evidence" value="ECO:0007669"/>
    <property type="project" value="InterPro"/>
</dbReference>
<feature type="compositionally biased region" description="Basic and acidic residues" evidence="3">
    <location>
        <begin position="20"/>
        <end position="29"/>
    </location>
</feature>
<comment type="caution">
    <text evidence="5">The sequence shown here is derived from an EMBL/GenBank/DDBJ whole genome shotgun (WGS) entry which is preliminary data.</text>
</comment>
<evidence type="ECO:0000256" key="2">
    <source>
        <dbReference type="ARBA" id="ARBA00023242"/>
    </source>
</evidence>
<dbReference type="STRING" id="1198029.A0A1U7LR99"/>
<proteinExistence type="predicted"/>
<sequence>MALKAEIDDLKTQGSVTDEPPCHDTHEHEDCEVEDETDVEYPCIPGRLDYFDGKTRYRTIISLDGLLAELDESQISYSLSPTEISSALINFPFSPIRSTGITHLLEALPDRQVTDILVESYIKSFDTFCPVLNTSAFVHTYDSFWRDMKAVEVTWLPTLFSVLAIALRVTPDLVLYPAVNINEYADKLIMAAEESLLIGKFVTEYTFETVQALVLVQQYYDMFREYGSTIGFTVQIAKALGLHQDPEILQLDVASCKVRRQVWLCVYNLDQFASLRSGLPSVSQQDEVNEYHQDLTSHKRFNFIRHVYSFYKLERPTSYQQLCSLDAAIQASQTTWTAIDESQGCYLEMMAARHSISLHQPYAQKSEAKYHKSKLQVIEVSRKTLETYFAYLRRGRPMNPIISKFIIETACIAALLIANHLRQKNSKNAEDWSCVDMFSMSSEHIKYVLPQRTRLVLTYLRGRLDDSNDEDEGHFEFPSTEGPLIATETPFIWFTGMNNAACTQHGISASDAQACFGYPDSALSNQGLFGGEFGLGM</sequence>
<keyword evidence="2" id="KW-0539">Nucleus</keyword>
<feature type="region of interest" description="Disordered" evidence="3">
    <location>
        <begin position="7"/>
        <end position="31"/>
    </location>
</feature>
<protein>
    <submittedName>
        <fullName evidence="5">Putative transcriptional regulatory protein</fullName>
    </submittedName>
</protein>
<evidence type="ECO:0000256" key="1">
    <source>
        <dbReference type="ARBA" id="ARBA00004123"/>
    </source>
</evidence>
<dbReference type="EMBL" id="LXFE01000475">
    <property type="protein sequence ID" value="OLL25196.1"/>
    <property type="molecule type" value="Genomic_DNA"/>
</dbReference>
<dbReference type="PANTHER" id="PTHR31001:SF90">
    <property type="entry name" value="CENTROMERE DNA-BINDING PROTEIN COMPLEX CBF3 SUBUNIT B"/>
    <property type="match status" value="1"/>
</dbReference>
<comment type="subcellular location">
    <subcellularLocation>
        <location evidence="1">Nucleus</location>
    </subcellularLocation>
</comment>
<dbReference type="Proteomes" id="UP000186594">
    <property type="component" value="Unassembled WGS sequence"/>
</dbReference>
<dbReference type="PANTHER" id="PTHR31001">
    <property type="entry name" value="UNCHARACTERIZED TRANSCRIPTIONAL REGULATORY PROTEIN"/>
    <property type="match status" value="1"/>
</dbReference>
<accession>A0A1U7LR99</accession>
<feature type="domain" description="Xylanolytic transcriptional activator regulatory" evidence="4">
    <location>
        <begin position="119"/>
        <end position="287"/>
    </location>
</feature>